<reference evidence="1 2" key="1">
    <citation type="submission" date="2024-04" db="EMBL/GenBank/DDBJ databases">
        <title>Draft genome sequence of Pseudophaeobacter arcticus NBRC 116598.</title>
        <authorList>
            <person name="Miyakawa T."/>
            <person name="Kusuya Y."/>
            <person name="Miura T."/>
        </authorList>
    </citation>
    <scope>NUCLEOTIDE SEQUENCE [LARGE SCALE GENOMIC DNA]</scope>
    <source>
        <strain evidence="1 2">SU-CL00105</strain>
    </source>
</reference>
<name>A0ABQ0AS94_9RHOB</name>
<evidence type="ECO:0000313" key="2">
    <source>
        <dbReference type="Proteomes" id="UP001441944"/>
    </source>
</evidence>
<comment type="caution">
    <text evidence="1">The sequence shown here is derived from an EMBL/GenBank/DDBJ whole genome shotgun (WGS) entry which is preliminary data.</text>
</comment>
<keyword evidence="2" id="KW-1185">Reference proteome</keyword>
<evidence type="ECO:0000313" key="1">
    <source>
        <dbReference type="EMBL" id="GAA6198728.1"/>
    </source>
</evidence>
<dbReference type="Proteomes" id="UP001441944">
    <property type="component" value="Unassembled WGS sequence"/>
</dbReference>
<sequence length="120" mass="13176">MSLEFELGVLLETLGHPVVWGLFDSDVGFPRISLHRVGTVTGYALQGRADVETARVQVNIDALSYGELISLGPQASQLLTGYRSGSVIRIKELSRRDGSSETGGEVVRRQMLDVQVRYRA</sequence>
<proteinExistence type="predicted"/>
<evidence type="ECO:0008006" key="3">
    <source>
        <dbReference type="Google" id="ProtNLM"/>
    </source>
</evidence>
<protein>
    <recommendedName>
        <fullName evidence="3">Tail terminator</fullName>
    </recommendedName>
</protein>
<organism evidence="1 2">
    <name type="scientific">Pseudophaeobacter arcticus</name>
    <dbReference type="NCBI Taxonomy" id="385492"/>
    <lineage>
        <taxon>Bacteria</taxon>
        <taxon>Pseudomonadati</taxon>
        <taxon>Pseudomonadota</taxon>
        <taxon>Alphaproteobacteria</taxon>
        <taxon>Rhodobacterales</taxon>
        <taxon>Paracoccaceae</taxon>
        <taxon>Pseudophaeobacter</taxon>
    </lineage>
</organism>
<dbReference type="RefSeq" id="WP_353402705.1">
    <property type="nucleotide sequence ID" value="NZ_BAABWU010000030.1"/>
</dbReference>
<dbReference type="EMBL" id="BAABWU010000030">
    <property type="protein sequence ID" value="GAA6198728.1"/>
    <property type="molecule type" value="Genomic_DNA"/>
</dbReference>
<accession>A0ABQ0AS94</accession>
<gene>
    <name evidence="1" type="ORF">NBRC116598_41730</name>
</gene>